<dbReference type="EMBL" id="JABSTQ010010215">
    <property type="protein sequence ID" value="KAG0422519.1"/>
    <property type="molecule type" value="Genomic_DNA"/>
</dbReference>
<comment type="caution">
    <text evidence="1">The sequence shown here is derived from an EMBL/GenBank/DDBJ whole genome shotgun (WGS) entry which is preliminary data.</text>
</comment>
<organism evidence="1 2">
    <name type="scientific">Ixodes persulcatus</name>
    <name type="common">Taiga tick</name>
    <dbReference type="NCBI Taxonomy" id="34615"/>
    <lineage>
        <taxon>Eukaryota</taxon>
        <taxon>Metazoa</taxon>
        <taxon>Ecdysozoa</taxon>
        <taxon>Arthropoda</taxon>
        <taxon>Chelicerata</taxon>
        <taxon>Arachnida</taxon>
        <taxon>Acari</taxon>
        <taxon>Parasitiformes</taxon>
        <taxon>Ixodida</taxon>
        <taxon>Ixodoidea</taxon>
        <taxon>Ixodidae</taxon>
        <taxon>Ixodinae</taxon>
        <taxon>Ixodes</taxon>
    </lineage>
</organism>
<accession>A0AC60PPP5</accession>
<reference evidence="1 2" key="1">
    <citation type="journal article" date="2020" name="Cell">
        <title>Large-Scale Comparative Analyses of Tick Genomes Elucidate Their Genetic Diversity and Vector Capacities.</title>
        <authorList>
            <consortium name="Tick Genome and Microbiome Consortium (TIGMIC)"/>
            <person name="Jia N."/>
            <person name="Wang J."/>
            <person name="Shi W."/>
            <person name="Du L."/>
            <person name="Sun Y."/>
            <person name="Zhan W."/>
            <person name="Jiang J.F."/>
            <person name="Wang Q."/>
            <person name="Zhang B."/>
            <person name="Ji P."/>
            <person name="Bell-Sakyi L."/>
            <person name="Cui X.M."/>
            <person name="Yuan T.T."/>
            <person name="Jiang B.G."/>
            <person name="Yang W.F."/>
            <person name="Lam T.T."/>
            <person name="Chang Q.C."/>
            <person name="Ding S.J."/>
            <person name="Wang X.J."/>
            <person name="Zhu J.G."/>
            <person name="Ruan X.D."/>
            <person name="Zhao L."/>
            <person name="Wei J.T."/>
            <person name="Ye R.Z."/>
            <person name="Que T.C."/>
            <person name="Du C.H."/>
            <person name="Zhou Y.H."/>
            <person name="Cheng J.X."/>
            <person name="Dai P.F."/>
            <person name="Guo W.B."/>
            <person name="Han X.H."/>
            <person name="Huang E.J."/>
            <person name="Li L.F."/>
            <person name="Wei W."/>
            <person name="Gao Y.C."/>
            <person name="Liu J.Z."/>
            <person name="Shao H.Z."/>
            <person name="Wang X."/>
            <person name="Wang C.C."/>
            <person name="Yang T.C."/>
            <person name="Huo Q.B."/>
            <person name="Li W."/>
            <person name="Chen H.Y."/>
            <person name="Chen S.E."/>
            <person name="Zhou L.G."/>
            <person name="Ni X.B."/>
            <person name="Tian J.H."/>
            <person name="Sheng Y."/>
            <person name="Liu T."/>
            <person name="Pan Y.S."/>
            <person name="Xia L.Y."/>
            <person name="Li J."/>
            <person name="Zhao F."/>
            <person name="Cao W.C."/>
        </authorList>
    </citation>
    <scope>NUCLEOTIDE SEQUENCE [LARGE SCALE GENOMIC DNA]</scope>
    <source>
        <strain evidence="1">Iper-2018</strain>
    </source>
</reference>
<keyword evidence="2" id="KW-1185">Reference proteome</keyword>
<sequence length="125" mass="14342">IMDGCQEWKERRRTSGQPTLLSSTAPSFQKDRETTTPPVGTAGPSRACRLNCSYFSIRLEDTTILKVSVARTDLSWFCRAPKCFWKRARNVVNQSCCCWPVISKKILVLTSRKCSTNFFWARKIK</sequence>
<feature type="non-terminal residue" evidence="1">
    <location>
        <position position="1"/>
    </location>
</feature>
<dbReference type="Proteomes" id="UP000805193">
    <property type="component" value="Unassembled WGS sequence"/>
</dbReference>
<evidence type="ECO:0000313" key="2">
    <source>
        <dbReference type="Proteomes" id="UP000805193"/>
    </source>
</evidence>
<evidence type="ECO:0000313" key="1">
    <source>
        <dbReference type="EMBL" id="KAG0422519.1"/>
    </source>
</evidence>
<gene>
    <name evidence="1" type="ORF">HPB47_001662</name>
</gene>
<name>A0AC60PPP5_IXOPE</name>
<proteinExistence type="predicted"/>
<protein>
    <submittedName>
        <fullName evidence="1">Uncharacterized protein</fullName>
    </submittedName>
</protein>